<dbReference type="Proteomes" id="UP000199403">
    <property type="component" value="Unassembled WGS sequence"/>
</dbReference>
<feature type="region of interest" description="Disordered" evidence="2">
    <location>
        <begin position="25"/>
        <end position="47"/>
    </location>
</feature>
<proteinExistence type="predicted"/>
<evidence type="ECO:0000256" key="3">
    <source>
        <dbReference type="SAM" id="SignalP"/>
    </source>
</evidence>
<organism evidence="5 6">
    <name type="scientific">Cyclobacterium xiamenense</name>
    <dbReference type="NCBI Taxonomy" id="1297121"/>
    <lineage>
        <taxon>Bacteria</taxon>
        <taxon>Pseudomonadati</taxon>
        <taxon>Bacteroidota</taxon>
        <taxon>Cytophagia</taxon>
        <taxon>Cytophagales</taxon>
        <taxon>Cyclobacteriaceae</taxon>
        <taxon>Cyclobacterium</taxon>
    </lineage>
</organism>
<reference evidence="6" key="1">
    <citation type="submission" date="2016-10" db="EMBL/GenBank/DDBJ databases">
        <authorList>
            <person name="Varghese N."/>
            <person name="Submissions S."/>
        </authorList>
    </citation>
    <scope>NUCLEOTIDE SEQUENCE [LARGE SCALE GENOMIC DNA]</scope>
    <source>
        <strain evidence="6">IBRC-M 10761</strain>
    </source>
</reference>
<protein>
    <submittedName>
        <fullName evidence="5">Ig-like domain-containing protein</fullName>
    </submittedName>
</protein>
<accession>A0A1H6VQE8</accession>
<dbReference type="InterPro" id="IPR032812">
    <property type="entry name" value="SbsA_Ig"/>
</dbReference>
<dbReference type="STRING" id="1416801.SAMN05192553_102227"/>
<dbReference type="AlphaFoldDB" id="A0A1H6VQE8"/>
<name>A0A1H6VQE8_9BACT</name>
<dbReference type="OrthoDB" id="9809989at2"/>
<evidence type="ECO:0000313" key="5">
    <source>
        <dbReference type="EMBL" id="SEJ06861.1"/>
    </source>
</evidence>
<evidence type="ECO:0000313" key="6">
    <source>
        <dbReference type="Proteomes" id="UP000199403"/>
    </source>
</evidence>
<keyword evidence="1 3" id="KW-0732">Signal</keyword>
<feature type="signal peptide" evidence="3">
    <location>
        <begin position="1"/>
        <end position="21"/>
    </location>
</feature>
<dbReference type="EMBL" id="FNZH01000002">
    <property type="protein sequence ID" value="SEJ06861.1"/>
    <property type="molecule type" value="Genomic_DNA"/>
</dbReference>
<evidence type="ECO:0000259" key="4">
    <source>
        <dbReference type="Pfam" id="PF13205"/>
    </source>
</evidence>
<gene>
    <name evidence="5" type="ORF">SAMN05192553_102227</name>
</gene>
<dbReference type="RefSeq" id="WP_092170836.1">
    <property type="nucleotide sequence ID" value="NZ_FNZH01000002.1"/>
</dbReference>
<evidence type="ECO:0000256" key="2">
    <source>
        <dbReference type="SAM" id="MobiDB-lite"/>
    </source>
</evidence>
<evidence type="ECO:0000256" key="1">
    <source>
        <dbReference type="ARBA" id="ARBA00022729"/>
    </source>
</evidence>
<keyword evidence="6" id="KW-1185">Reference proteome</keyword>
<feature type="domain" description="SbsA Ig-like" evidence="4">
    <location>
        <begin position="32"/>
        <end position="132"/>
    </location>
</feature>
<feature type="chain" id="PRO_5011685582" evidence="3">
    <location>
        <begin position="22"/>
        <end position="583"/>
    </location>
</feature>
<dbReference type="Pfam" id="PF13205">
    <property type="entry name" value="Big_5"/>
    <property type="match status" value="1"/>
</dbReference>
<sequence>MTIALRYLLAYTFLLLLGACAKQSSPMGGPKDEDPPILLGSTPADQSTNVKPKEITLDFDEYVNLENPSQSIIITPKIDTDKVEFLANKNRVTITLNQELEDTTTYLFNFQKSVQDITEKNPAERLRLVFSTGPTIDSLTLSGTVDFIQPYDRPNVEDVLVGLYRASDTTDLFTAAPYYITQPDSAGNFTITNIKSGKFRAYAWYDDNNSSKAEYRNEAYGFVNDTLTINTNLENLHINLSKANLSELKINRSSSSGTNYDILLSKPIVDLSIDHPEKNQSLFYRIKENTLRLYHRNLRQDSTQVRIQLTDSIGTQLDTLVYATFLESDRNKEALQITTNTGTDYLNEIKAVLTFNKPLYRITYDSLYFSYDTAGRIPITPKMTSLTDSSETRTELIITHPLADTLIINTLTLHASDSTFQDIDDQWNSEPVKATYSKLKTDNLADGISGTVATNERPLIVQLLDRNGNLVAEHYLIDTNTFSFTGIEATTYKIQVIVDLNRNKRWDPGNYRRSVQPEPIYYFYDPKTESEELIVRGRWTLEDLLISPRPKTGFPRPEPILHKHQPIKIPLDVLDITEEDLNN</sequence>
<dbReference type="PROSITE" id="PS51257">
    <property type="entry name" value="PROKAR_LIPOPROTEIN"/>
    <property type="match status" value="1"/>
</dbReference>